<evidence type="ECO:0000313" key="3">
    <source>
        <dbReference type="EMBL" id="TCT13360.1"/>
    </source>
</evidence>
<organism evidence="3 4">
    <name type="scientific">Tepidamorphus gemmatus</name>
    <dbReference type="NCBI Taxonomy" id="747076"/>
    <lineage>
        <taxon>Bacteria</taxon>
        <taxon>Pseudomonadati</taxon>
        <taxon>Pseudomonadota</taxon>
        <taxon>Alphaproteobacteria</taxon>
        <taxon>Hyphomicrobiales</taxon>
        <taxon>Tepidamorphaceae</taxon>
        <taxon>Tepidamorphus</taxon>
    </lineage>
</organism>
<dbReference type="InterPro" id="IPR034706">
    <property type="entry name" value="CpoB"/>
</dbReference>
<dbReference type="OrthoDB" id="7185608at2"/>
<dbReference type="RefSeq" id="WP_132804754.1">
    <property type="nucleotide sequence ID" value="NZ_SMAK01000001.1"/>
</dbReference>
<dbReference type="Pfam" id="PF13432">
    <property type="entry name" value="TPR_16"/>
    <property type="match status" value="1"/>
</dbReference>
<keyword evidence="1" id="KW-0574">Periplasm</keyword>
<dbReference type="SUPFAM" id="SSF48452">
    <property type="entry name" value="TPR-like"/>
    <property type="match status" value="1"/>
</dbReference>
<proteinExistence type="inferred from homology"/>
<gene>
    <name evidence="1" type="primary">cpoB</name>
    <name evidence="3" type="ORF">EDC22_101224</name>
</gene>
<dbReference type="Gene3D" id="1.20.5.110">
    <property type="match status" value="1"/>
</dbReference>
<protein>
    <recommendedName>
        <fullName evidence="1">Cell division coordinator CpoB</fullName>
    </recommendedName>
</protein>
<dbReference type="Proteomes" id="UP000295678">
    <property type="component" value="Unassembled WGS sequence"/>
</dbReference>
<dbReference type="AlphaFoldDB" id="A0A4R3MLP4"/>
<evidence type="ECO:0000313" key="4">
    <source>
        <dbReference type="Proteomes" id="UP000295678"/>
    </source>
</evidence>
<keyword evidence="4" id="KW-1185">Reference proteome</keyword>
<feature type="region of interest" description="Disordered" evidence="2">
    <location>
        <begin position="109"/>
        <end position="154"/>
    </location>
</feature>
<sequence precursor="true">MSFILSDRLTCAAAVALAMIALPPAALAQSGYDPASAANMSLRITTLEDQIRQLNGQVEQLTFQLRQMQDMMRRMSEDTEYRFQEMGHGGVPANAPSVAGQPHVMQYPQQPSGQPQMLGQGLGQAPTGAPVQGAGQPLDLSQALGQPGTLGLGQPGQQGQILGAPPQPLGAQLVAAPTDSPKDAYDLSYGYILRGEFDLAEASFRDFLTRFPGDELAGNAQYWLGESLYARGNYRDAADAFLKGFNNYPDSAKAPDSLYKLGMSLKELGQTDAACSTFAELPRRYPRAPQAVQERARSEMQKSGC</sequence>
<dbReference type="InterPro" id="IPR019734">
    <property type="entry name" value="TPR_rpt"/>
</dbReference>
<dbReference type="NCBIfam" id="TIGR02795">
    <property type="entry name" value="tol_pal_ybgF"/>
    <property type="match status" value="1"/>
</dbReference>
<name>A0A4R3MLP4_9HYPH</name>
<accession>A0A4R3MLP4</accession>
<dbReference type="GO" id="GO:0030288">
    <property type="term" value="C:outer membrane-bounded periplasmic space"/>
    <property type="evidence" value="ECO:0007669"/>
    <property type="project" value="UniProtKB-UniRule"/>
</dbReference>
<comment type="similarity">
    <text evidence="1">Belongs to the CpoB family.</text>
</comment>
<dbReference type="HAMAP" id="MF_02066">
    <property type="entry name" value="CpoB"/>
    <property type="match status" value="1"/>
</dbReference>
<feature type="chain" id="PRO_5021055543" description="Cell division coordinator CpoB" evidence="1">
    <location>
        <begin position="29"/>
        <end position="305"/>
    </location>
</feature>
<dbReference type="EMBL" id="SMAK01000001">
    <property type="protein sequence ID" value="TCT13360.1"/>
    <property type="molecule type" value="Genomic_DNA"/>
</dbReference>
<keyword evidence="1" id="KW-0131">Cell cycle</keyword>
<dbReference type="GO" id="GO:0043093">
    <property type="term" value="P:FtsZ-dependent cytokinesis"/>
    <property type="evidence" value="ECO:0007669"/>
    <property type="project" value="UniProtKB-UniRule"/>
</dbReference>
<dbReference type="InterPro" id="IPR011990">
    <property type="entry name" value="TPR-like_helical_dom_sf"/>
</dbReference>
<dbReference type="Pfam" id="PF13174">
    <property type="entry name" value="TPR_6"/>
    <property type="match status" value="1"/>
</dbReference>
<reference evidence="3 4" key="1">
    <citation type="submission" date="2019-03" db="EMBL/GenBank/DDBJ databases">
        <title>Genomic Encyclopedia of Type Strains, Phase IV (KMG-IV): sequencing the most valuable type-strain genomes for metagenomic binning, comparative biology and taxonomic classification.</title>
        <authorList>
            <person name="Goeker M."/>
        </authorList>
    </citation>
    <scope>NUCLEOTIDE SEQUENCE [LARGE SCALE GENOMIC DNA]</scope>
    <source>
        <strain evidence="3 4">DSM 19345</strain>
    </source>
</reference>
<dbReference type="Gene3D" id="1.25.40.10">
    <property type="entry name" value="Tetratricopeptide repeat domain"/>
    <property type="match status" value="1"/>
</dbReference>
<dbReference type="InterPro" id="IPR014162">
    <property type="entry name" value="CpoB_C"/>
</dbReference>
<comment type="subcellular location">
    <subcellularLocation>
        <location evidence="1">Periplasm</location>
    </subcellularLocation>
</comment>
<evidence type="ECO:0000256" key="1">
    <source>
        <dbReference type="HAMAP-Rule" id="MF_02066"/>
    </source>
</evidence>
<keyword evidence="1" id="KW-0732">Signal</keyword>
<feature type="compositionally biased region" description="Low complexity" evidence="2">
    <location>
        <begin position="109"/>
        <end position="126"/>
    </location>
</feature>
<feature type="signal peptide" evidence="1">
    <location>
        <begin position="1"/>
        <end position="28"/>
    </location>
</feature>
<evidence type="ECO:0000256" key="2">
    <source>
        <dbReference type="SAM" id="MobiDB-lite"/>
    </source>
</evidence>
<keyword evidence="1" id="KW-0175">Coiled coil</keyword>
<comment type="caution">
    <text evidence="3">The sequence shown here is derived from an EMBL/GenBank/DDBJ whole genome shotgun (WGS) entry which is preliminary data.</text>
</comment>
<comment type="function">
    <text evidence="1">Mediates coordination of peptidoglycan synthesis and outer membrane constriction during cell division.</text>
</comment>
<keyword evidence="1" id="KW-0132">Cell division</keyword>
<feature type="coiled-coil region" evidence="1">
    <location>
        <begin position="37"/>
        <end position="78"/>
    </location>
</feature>